<evidence type="ECO:0000259" key="6">
    <source>
        <dbReference type="PROSITE" id="PS51084"/>
    </source>
</evidence>
<reference evidence="7" key="1">
    <citation type="submission" date="2022-08" db="EMBL/GenBank/DDBJ databases">
        <authorList>
            <person name="Gutierrez-Valencia J."/>
        </authorList>
    </citation>
    <scope>NUCLEOTIDE SEQUENCE</scope>
</reference>
<evidence type="ECO:0000256" key="4">
    <source>
        <dbReference type="SAM" id="Coils"/>
    </source>
</evidence>
<feature type="coiled-coil region" evidence="4">
    <location>
        <begin position="329"/>
        <end position="367"/>
    </location>
</feature>
<dbReference type="AlphaFoldDB" id="A0AAV0RTN0"/>
<comment type="caution">
    <text evidence="7">The sequence shown here is derived from an EMBL/GenBank/DDBJ whole genome shotgun (WGS) entry which is preliminary data.</text>
</comment>
<evidence type="ECO:0000256" key="1">
    <source>
        <dbReference type="ARBA" id="ARBA00022741"/>
    </source>
</evidence>
<protein>
    <recommendedName>
        <fullName evidence="6">HIT domain-containing protein</fullName>
    </recommendedName>
</protein>
<proteinExistence type="predicted"/>
<dbReference type="FunFam" id="3.30.428.10:FF:000011">
    <property type="entry name" value="Fragile histidine triad"/>
    <property type="match status" value="1"/>
</dbReference>
<dbReference type="GO" id="GO:0000166">
    <property type="term" value="F:nucleotide binding"/>
    <property type="evidence" value="ECO:0007669"/>
    <property type="project" value="UniProtKB-KW"/>
</dbReference>
<dbReference type="GO" id="GO:0047627">
    <property type="term" value="F:adenylylsulfatase activity"/>
    <property type="evidence" value="ECO:0007669"/>
    <property type="project" value="UniProtKB-ARBA"/>
</dbReference>
<dbReference type="PANTHER" id="PTHR46243:SF1">
    <property type="entry name" value="BIS(5'-ADENOSYL)-TRIPHOSPHATASE"/>
    <property type="match status" value="1"/>
</dbReference>
<dbReference type="PROSITE" id="PS51084">
    <property type="entry name" value="HIT_2"/>
    <property type="match status" value="1"/>
</dbReference>
<feature type="short sequence motif" description="Histidine triad motif" evidence="3">
    <location>
        <begin position="309"/>
        <end position="313"/>
    </location>
</feature>
<keyword evidence="8" id="KW-1185">Reference proteome</keyword>
<organism evidence="7 8">
    <name type="scientific">Linum tenue</name>
    <dbReference type="NCBI Taxonomy" id="586396"/>
    <lineage>
        <taxon>Eukaryota</taxon>
        <taxon>Viridiplantae</taxon>
        <taxon>Streptophyta</taxon>
        <taxon>Embryophyta</taxon>
        <taxon>Tracheophyta</taxon>
        <taxon>Spermatophyta</taxon>
        <taxon>Magnoliopsida</taxon>
        <taxon>eudicotyledons</taxon>
        <taxon>Gunneridae</taxon>
        <taxon>Pentapetalae</taxon>
        <taxon>rosids</taxon>
        <taxon>fabids</taxon>
        <taxon>Malpighiales</taxon>
        <taxon>Linaceae</taxon>
        <taxon>Linum</taxon>
    </lineage>
</organism>
<dbReference type="InterPro" id="IPR019808">
    <property type="entry name" value="Histidine_triad_CS"/>
</dbReference>
<evidence type="ECO:0000256" key="3">
    <source>
        <dbReference type="PROSITE-ProRule" id="PRU00464"/>
    </source>
</evidence>
<evidence type="ECO:0000256" key="2">
    <source>
        <dbReference type="ARBA" id="ARBA00022801"/>
    </source>
</evidence>
<name>A0AAV0RTN0_9ROSI</name>
<dbReference type="PROSITE" id="PS00892">
    <property type="entry name" value="HIT_1"/>
    <property type="match status" value="1"/>
</dbReference>
<feature type="region of interest" description="Disordered" evidence="5">
    <location>
        <begin position="130"/>
        <end position="169"/>
    </location>
</feature>
<keyword evidence="2" id="KW-0378">Hydrolase</keyword>
<dbReference type="InterPro" id="IPR036265">
    <property type="entry name" value="HIT-like_sf"/>
</dbReference>
<dbReference type="SUPFAM" id="SSF54197">
    <property type="entry name" value="HIT-like"/>
    <property type="match status" value="1"/>
</dbReference>
<evidence type="ECO:0000313" key="8">
    <source>
        <dbReference type="Proteomes" id="UP001154282"/>
    </source>
</evidence>
<dbReference type="InterPro" id="IPR011146">
    <property type="entry name" value="HIT-like"/>
</dbReference>
<keyword evidence="4" id="KW-0175">Coiled coil</keyword>
<dbReference type="InterPro" id="IPR051884">
    <property type="entry name" value="Bis(5'-adenosyl)-TPase_reg"/>
</dbReference>
<gene>
    <name evidence="7" type="ORF">LITE_LOCUS49748</name>
</gene>
<evidence type="ECO:0000313" key="7">
    <source>
        <dbReference type="EMBL" id="CAI0560576.1"/>
    </source>
</evidence>
<dbReference type="Gene3D" id="3.30.428.10">
    <property type="entry name" value="HIT-like"/>
    <property type="match status" value="2"/>
</dbReference>
<evidence type="ECO:0000256" key="5">
    <source>
        <dbReference type="SAM" id="MobiDB-lite"/>
    </source>
</evidence>
<sequence length="370" mass="40715">MQLRGEGPVETAAILAQTRLRRLILADESEEEWEAGSKSVAGGSRPNSLPIQELKSTRPQAQKMIVAEEASSGLAAGERGNAAWLIKTEYVAPLRTSHHLRKLGAHSDHTMEEGAQVGLQEVELADSDLSPQEGILDSDGDSSPAAEEAFEIRRRSPLPNPQRAQPIKSGRVGKIVAAFEGEVVAEPAGGDAPDHRASGRRPKIFPPPPVSISNPKTSTCCYSHLQVSAMSSSSDDFYTFGPYKIHSKEVFYSTDLSYAMVNLRPLLPETSDLWVTAQKVGSQLERFHGASSLTFAIQDGPQAGQTVPHVHIHIIPRKANDFEKNDEIYDAIDEKEKELKQKLDLDKERKDRSLEEMAQEAEGYRELFLQ</sequence>
<accession>A0AAV0RTN0</accession>
<feature type="domain" description="HIT" evidence="6">
    <location>
        <begin position="269"/>
        <end position="324"/>
    </location>
</feature>
<dbReference type="PANTHER" id="PTHR46243">
    <property type="entry name" value="BIS(5'-ADENOSYL)-TRIPHOSPHATASE"/>
    <property type="match status" value="1"/>
</dbReference>
<keyword evidence="1" id="KW-0547">Nucleotide-binding</keyword>
<feature type="region of interest" description="Disordered" evidence="5">
    <location>
        <begin position="186"/>
        <end position="210"/>
    </location>
</feature>
<dbReference type="EMBL" id="CAMGYJ010000011">
    <property type="protein sequence ID" value="CAI0560576.1"/>
    <property type="molecule type" value="Genomic_DNA"/>
</dbReference>
<dbReference type="Pfam" id="PF01230">
    <property type="entry name" value="HIT"/>
    <property type="match status" value="1"/>
</dbReference>
<dbReference type="Proteomes" id="UP001154282">
    <property type="component" value="Unassembled WGS sequence"/>
</dbReference>